<dbReference type="Pfam" id="PF00072">
    <property type="entry name" value="Response_reg"/>
    <property type="match status" value="1"/>
</dbReference>
<dbReference type="SUPFAM" id="SSF52172">
    <property type="entry name" value="CheY-like"/>
    <property type="match status" value="1"/>
</dbReference>
<keyword evidence="5" id="KW-1185">Reference proteome</keyword>
<evidence type="ECO:0000259" key="3">
    <source>
        <dbReference type="PROSITE" id="PS50110"/>
    </source>
</evidence>
<sequence length="116" mass="13143">MKRILFIVDEQSLQEIVQLVFKENYIVKGIISSRNLEEVISNFNPDIILLDVDFGGADGRVVCRYLKGYQPTAHIPIVLITANTVTDSDYRCEPNSIVEKPFDIEVLKSIVAEMIN</sequence>
<gene>
    <name evidence="4" type="ORF">EZ449_06760</name>
</gene>
<dbReference type="RefSeq" id="WP_131557203.1">
    <property type="nucleotide sequence ID" value="NZ_SJSN01000004.1"/>
</dbReference>
<protein>
    <submittedName>
        <fullName evidence="4">Response regulator</fullName>
    </submittedName>
</protein>
<name>A0A4R0P5S3_9SPHI</name>
<dbReference type="Gene3D" id="3.40.50.2300">
    <property type="match status" value="1"/>
</dbReference>
<dbReference type="PANTHER" id="PTHR44591">
    <property type="entry name" value="STRESS RESPONSE REGULATOR PROTEIN 1"/>
    <property type="match status" value="1"/>
</dbReference>
<accession>A0A4R0P5S3</accession>
<dbReference type="SMART" id="SM00448">
    <property type="entry name" value="REC"/>
    <property type="match status" value="1"/>
</dbReference>
<dbReference type="PROSITE" id="PS50110">
    <property type="entry name" value="RESPONSE_REGULATORY"/>
    <property type="match status" value="1"/>
</dbReference>
<organism evidence="4 5">
    <name type="scientific">Pedobacter frigidisoli</name>
    <dbReference type="NCBI Taxonomy" id="2530455"/>
    <lineage>
        <taxon>Bacteria</taxon>
        <taxon>Pseudomonadati</taxon>
        <taxon>Bacteroidota</taxon>
        <taxon>Sphingobacteriia</taxon>
        <taxon>Sphingobacteriales</taxon>
        <taxon>Sphingobacteriaceae</taxon>
        <taxon>Pedobacter</taxon>
    </lineage>
</organism>
<dbReference type="PANTHER" id="PTHR44591:SF3">
    <property type="entry name" value="RESPONSE REGULATORY DOMAIN-CONTAINING PROTEIN"/>
    <property type="match status" value="1"/>
</dbReference>
<dbReference type="OrthoDB" id="677887at2"/>
<dbReference type="InterPro" id="IPR050595">
    <property type="entry name" value="Bact_response_regulator"/>
</dbReference>
<feature type="modified residue" description="4-aspartylphosphate" evidence="2">
    <location>
        <position position="51"/>
    </location>
</feature>
<dbReference type="GO" id="GO:0000160">
    <property type="term" value="P:phosphorelay signal transduction system"/>
    <property type="evidence" value="ECO:0007669"/>
    <property type="project" value="InterPro"/>
</dbReference>
<evidence type="ECO:0000256" key="2">
    <source>
        <dbReference type="PROSITE-ProRule" id="PRU00169"/>
    </source>
</evidence>
<evidence type="ECO:0000256" key="1">
    <source>
        <dbReference type="ARBA" id="ARBA00022553"/>
    </source>
</evidence>
<reference evidence="4 5" key="1">
    <citation type="submission" date="2019-02" db="EMBL/GenBank/DDBJ databases">
        <title>Pedobacter sp. RP-3-11 sp. nov., isolated from Arctic soil.</title>
        <authorList>
            <person name="Dahal R.H."/>
        </authorList>
    </citation>
    <scope>NUCLEOTIDE SEQUENCE [LARGE SCALE GENOMIC DNA]</scope>
    <source>
        <strain evidence="4 5">RP-3-11</strain>
    </source>
</reference>
<evidence type="ECO:0000313" key="5">
    <source>
        <dbReference type="Proteomes" id="UP000291485"/>
    </source>
</evidence>
<feature type="domain" description="Response regulatory" evidence="3">
    <location>
        <begin position="3"/>
        <end position="115"/>
    </location>
</feature>
<proteinExistence type="predicted"/>
<dbReference type="Proteomes" id="UP000291485">
    <property type="component" value="Unassembled WGS sequence"/>
</dbReference>
<keyword evidence="1 2" id="KW-0597">Phosphoprotein</keyword>
<evidence type="ECO:0000313" key="4">
    <source>
        <dbReference type="EMBL" id="TCD11186.1"/>
    </source>
</evidence>
<dbReference type="InterPro" id="IPR011006">
    <property type="entry name" value="CheY-like_superfamily"/>
</dbReference>
<dbReference type="AlphaFoldDB" id="A0A4R0P5S3"/>
<dbReference type="InterPro" id="IPR001789">
    <property type="entry name" value="Sig_transdc_resp-reg_receiver"/>
</dbReference>
<comment type="caution">
    <text evidence="4">The sequence shown here is derived from an EMBL/GenBank/DDBJ whole genome shotgun (WGS) entry which is preliminary data.</text>
</comment>
<dbReference type="EMBL" id="SJSN01000004">
    <property type="protein sequence ID" value="TCD11186.1"/>
    <property type="molecule type" value="Genomic_DNA"/>
</dbReference>